<organism evidence="1 2">
    <name type="scientific">Desulfoprunum benzoelyticum</name>
    <dbReference type="NCBI Taxonomy" id="1506996"/>
    <lineage>
        <taxon>Bacteria</taxon>
        <taxon>Pseudomonadati</taxon>
        <taxon>Thermodesulfobacteriota</taxon>
        <taxon>Desulfobulbia</taxon>
        <taxon>Desulfobulbales</taxon>
        <taxon>Desulfobulbaceae</taxon>
        <taxon>Desulfoprunum</taxon>
    </lineage>
</organism>
<dbReference type="Proteomes" id="UP000539642">
    <property type="component" value="Unassembled WGS sequence"/>
</dbReference>
<evidence type="ECO:0008006" key="3">
    <source>
        <dbReference type="Google" id="ProtNLM"/>
    </source>
</evidence>
<dbReference type="InterPro" id="IPR026325">
    <property type="entry name" value="DUF932"/>
</dbReference>
<reference evidence="1 2" key="1">
    <citation type="submission" date="2020-08" db="EMBL/GenBank/DDBJ databases">
        <title>Genomic Encyclopedia of Type Strains, Phase IV (KMG-IV): sequencing the most valuable type-strain genomes for metagenomic binning, comparative biology and taxonomic classification.</title>
        <authorList>
            <person name="Goeker M."/>
        </authorList>
    </citation>
    <scope>NUCLEOTIDE SEQUENCE [LARGE SCALE GENOMIC DNA]</scope>
    <source>
        <strain evidence="1 2">DSM 28570</strain>
    </source>
</reference>
<evidence type="ECO:0000313" key="1">
    <source>
        <dbReference type="EMBL" id="MBB5348385.1"/>
    </source>
</evidence>
<proteinExistence type="predicted"/>
<dbReference type="EMBL" id="JACHEO010000011">
    <property type="protein sequence ID" value="MBB5348385.1"/>
    <property type="molecule type" value="Genomic_DNA"/>
</dbReference>
<dbReference type="Pfam" id="PF06067">
    <property type="entry name" value="DUF932"/>
    <property type="match status" value="1"/>
</dbReference>
<evidence type="ECO:0000313" key="2">
    <source>
        <dbReference type="Proteomes" id="UP000539642"/>
    </source>
</evidence>
<protein>
    <recommendedName>
        <fullName evidence="3">DUF945 domain-containing protein</fullName>
    </recommendedName>
</protein>
<keyword evidence="2" id="KW-1185">Reference proteome</keyword>
<dbReference type="AlphaFoldDB" id="A0A840URV6"/>
<sequence length="275" mass="30482">MNVIKTLTNDNIITLAPAAGSLAPIGTVSSRYSFVPTLTAVDLLREAGWFPIHAEQSIVRKTEREGYQRHLIRFAKNGLSFDGERVDLVLYNSHDCGCAFKLIASVWRQICGNGLMVASEFANFSHKHIGFSPDAFIHSAGEIASAAGTIAERVDEMKVIEMTPDERGVFAQAAHSLIYDEPDQAPVQPHQLLDERRYDDKGNDLWTTFNVIQENVMRGGLKGITRGGDGRLRRATTRPVKALDRNIKLNQALWFLTEKMAELKQVEGNLSTVSA</sequence>
<comment type="caution">
    <text evidence="1">The sequence shown here is derived from an EMBL/GenBank/DDBJ whole genome shotgun (WGS) entry which is preliminary data.</text>
</comment>
<name>A0A840URV6_9BACT</name>
<dbReference type="RefSeq" id="WP_183351074.1">
    <property type="nucleotide sequence ID" value="NZ_JACHEO010000011.1"/>
</dbReference>
<accession>A0A840URV6</accession>
<gene>
    <name evidence="1" type="ORF">HNQ81_002120</name>
</gene>